<accession>A0A915JZW6</accession>
<evidence type="ECO:0000256" key="1">
    <source>
        <dbReference type="SAM" id="MobiDB-lite"/>
    </source>
</evidence>
<evidence type="ECO:0000313" key="3">
    <source>
        <dbReference type="WBParaSite" id="nRc.2.0.1.t32061-RA"/>
    </source>
</evidence>
<sequence>MLWKLGKGKVSQKLAGLKAPRLDDYKDVKPRKKATKFENDDDNFDIPVDTPAMPTQQVVNLPTDTSVERKEICRNENSERKTEDKMDKFVCRELSKCHEQCKQRLGDQGCSSTRTIDQTELTLH</sequence>
<organism evidence="2 3">
    <name type="scientific">Romanomermis culicivorax</name>
    <name type="common">Nematode worm</name>
    <dbReference type="NCBI Taxonomy" id="13658"/>
    <lineage>
        <taxon>Eukaryota</taxon>
        <taxon>Metazoa</taxon>
        <taxon>Ecdysozoa</taxon>
        <taxon>Nematoda</taxon>
        <taxon>Enoplea</taxon>
        <taxon>Dorylaimia</taxon>
        <taxon>Mermithida</taxon>
        <taxon>Mermithoidea</taxon>
        <taxon>Mermithidae</taxon>
        <taxon>Romanomermis</taxon>
    </lineage>
</organism>
<dbReference type="WBParaSite" id="nRc.2.0.1.t32061-RA">
    <property type="protein sequence ID" value="nRc.2.0.1.t32061-RA"/>
    <property type="gene ID" value="nRc.2.0.1.g32061"/>
</dbReference>
<feature type="compositionally biased region" description="Polar residues" evidence="1">
    <location>
        <begin position="53"/>
        <end position="63"/>
    </location>
</feature>
<proteinExistence type="predicted"/>
<feature type="region of interest" description="Disordered" evidence="1">
    <location>
        <begin position="33"/>
        <end position="63"/>
    </location>
</feature>
<protein>
    <submittedName>
        <fullName evidence="3">Uncharacterized protein</fullName>
    </submittedName>
</protein>
<keyword evidence="2" id="KW-1185">Reference proteome</keyword>
<dbReference type="Proteomes" id="UP000887565">
    <property type="component" value="Unplaced"/>
</dbReference>
<evidence type="ECO:0000313" key="2">
    <source>
        <dbReference type="Proteomes" id="UP000887565"/>
    </source>
</evidence>
<dbReference type="AlphaFoldDB" id="A0A915JZW6"/>
<reference evidence="3" key="1">
    <citation type="submission" date="2022-11" db="UniProtKB">
        <authorList>
            <consortium name="WormBaseParasite"/>
        </authorList>
    </citation>
    <scope>IDENTIFICATION</scope>
</reference>
<name>A0A915JZW6_ROMCU</name>